<gene>
    <name evidence="3" type="ORF">SP5_076_00800</name>
</gene>
<name>A0A0A1WAC2_9SPHN</name>
<dbReference type="RefSeq" id="WP_042490162.1">
    <property type="nucleotide sequence ID" value="NZ_BBPI01000076.1"/>
</dbReference>
<sequence>MIAVMAALAASCATAGAGGEVAADLLNRRISERVAWCGDVRVLIAPRGAVAAALPIALRSRWRAPAKLGREAFAIRRTGPVTVVTAEDTRGLVYGAGWVLRHLDIAGGTARLTVRGPIDERPAHATRLTQIGYRPKNNSYDAWTLPMFQRRIEDFALWGASGVQIIAPVSDDDATGPLFPAPPRETLAGISAITHRLGLDVALYYPELGDYEKPGAVAAEVAAFRRTLADLPYVDALYVPGGDPGHTPPARLFPLVAQQAALLRARHPRAPVYISSQGFDAAGFTAFYHELDKQPDWLTGVFVGPQTRDPLSVERARIPARYPLILYPDIAHTMHAQFPVPRWWPEFALTEGREPINPRPDAYAHIFARFAPLTAGFITYSEGVNDDFNQFLWFRLGWDPKTDTRAFAKDYARVFIGDDRAAALPAALEANWVGDPATNPAIDATLRLADQVRPAAFADWRIDALRYRAVYDALVRRRTIAARARRAAALAAPDPERARAVLATDDGPEVAALRDRLDALAERLWQAVRLQLSVKRYGASNIERGANLDRADVDLTGRAWIEARMGRGWPIPDRSRRAEGALYDDLGRPDAEPHLVRGAGFEADPQFFTTAIDGIADRTPADGWWPGELDYAETLYDSPLRLHYQGLDPRRGYSLTITYAGEDYTLPMRLVANGSILLQEHFIRTANPSQVTVAIPREATAGGTLDLAWTRPPGMGGSGRGKQVAETWLIPDGR</sequence>
<keyword evidence="1" id="KW-0378">Hydrolase</keyword>
<dbReference type="eggNOG" id="COG3518">
    <property type="taxonomic scope" value="Bacteria"/>
</dbReference>
<proteinExistence type="predicted"/>
<protein>
    <recommendedName>
        <fullName evidence="5">Beta-hexosaminidase bacterial type N-terminal domain-containing protein</fullName>
    </recommendedName>
</protein>
<organism evidence="3 4">
    <name type="scientific">Sphingomonas parapaucimobilis NBRC 15100</name>
    <dbReference type="NCBI Taxonomy" id="1219049"/>
    <lineage>
        <taxon>Bacteria</taxon>
        <taxon>Pseudomonadati</taxon>
        <taxon>Pseudomonadota</taxon>
        <taxon>Alphaproteobacteria</taxon>
        <taxon>Sphingomonadales</taxon>
        <taxon>Sphingomonadaceae</taxon>
        <taxon>Sphingomonas</taxon>
    </lineage>
</organism>
<accession>A0A0A1WAC2</accession>
<feature type="chain" id="PRO_5001981928" description="Beta-hexosaminidase bacterial type N-terminal domain-containing protein" evidence="2">
    <location>
        <begin position="18"/>
        <end position="734"/>
    </location>
</feature>
<comment type="caution">
    <text evidence="3">The sequence shown here is derived from an EMBL/GenBank/DDBJ whole genome shotgun (WGS) entry which is preliminary data.</text>
</comment>
<evidence type="ECO:0000313" key="3">
    <source>
        <dbReference type="EMBL" id="GAM02298.1"/>
    </source>
</evidence>
<dbReference type="SUPFAM" id="SSF55545">
    <property type="entry name" value="beta-N-acetylhexosaminidase-like domain"/>
    <property type="match status" value="1"/>
</dbReference>
<dbReference type="InterPro" id="IPR029018">
    <property type="entry name" value="Hex-like_dom2"/>
</dbReference>
<evidence type="ECO:0000256" key="2">
    <source>
        <dbReference type="SAM" id="SignalP"/>
    </source>
</evidence>
<keyword evidence="4" id="KW-1185">Reference proteome</keyword>
<dbReference type="Proteomes" id="UP000032305">
    <property type="component" value="Unassembled WGS sequence"/>
</dbReference>
<dbReference type="GO" id="GO:0005975">
    <property type="term" value="P:carbohydrate metabolic process"/>
    <property type="evidence" value="ECO:0007669"/>
    <property type="project" value="UniProtKB-ARBA"/>
</dbReference>
<feature type="signal peptide" evidence="2">
    <location>
        <begin position="1"/>
        <end position="17"/>
    </location>
</feature>
<evidence type="ECO:0000256" key="1">
    <source>
        <dbReference type="ARBA" id="ARBA00022801"/>
    </source>
</evidence>
<dbReference type="AlphaFoldDB" id="A0A0A1WAC2"/>
<keyword evidence="2" id="KW-0732">Signal</keyword>
<reference evidence="3 4" key="1">
    <citation type="submission" date="2014-11" db="EMBL/GenBank/DDBJ databases">
        <title>Whole genome shotgun sequence of Sphingomonas parapaucimobilis NBRC 15100.</title>
        <authorList>
            <person name="Katano-Makiyama Y."/>
            <person name="Hosoyama A."/>
            <person name="Hashimoto M."/>
            <person name="Hosoyama Y."/>
            <person name="Noguchi M."/>
            <person name="Numata M."/>
            <person name="Tsuchikane K."/>
            <person name="Hirakata S."/>
            <person name="Uohara A."/>
            <person name="Shimodaira J."/>
            <person name="Ohji S."/>
            <person name="Ichikawa N."/>
            <person name="Kimura A."/>
            <person name="Yamazoe A."/>
            <person name="Fujita N."/>
        </authorList>
    </citation>
    <scope>NUCLEOTIDE SEQUENCE [LARGE SCALE GENOMIC DNA]</scope>
    <source>
        <strain evidence="3 4">NBRC 15100</strain>
    </source>
</reference>
<dbReference type="OrthoDB" id="7167803at2"/>
<evidence type="ECO:0000313" key="4">
    <source>
        <dbReference type="Proteomes" id="UP000032305"/>
    </source>
</evidence>
<dbReference type="EMBL" id="BBPI01000076">
    <property type="protein sequence ID" value="GAM02298.1"/>
    <property type="molecule type" value="Genomic_DNA"/>
</dbReference>
<dbReference type="GO" id="GO:0016787">
    <property type="term" value="F:hydrolase activity"/>
    <property type="evidence" value="ECO:0007669"/>
    <property type="project" value="UniProtKB-KW"/>
</dbReference>
<evidence type="ECO:0008006" key="5">
    <source>
        <dbReference type="Google" id="ProtNLM"/>
    </source>
</evidence>